<dbReference type="Pfam" id="PF18856">
    <property type="entry name" value="baeRF_family12"/>
    <property type="match status" value="1"/>
</dbReference>
<evidence type="ECO:0000313" key="1">
    <source>
        <dbReference type="EMBL" id="MCT7376179.1"/>
    </source>
</evidence>
<dbReference type="Proteomes" id="UP001320831">
    <property type="component" value="Unassembled WGS sequence"/>
</dbReference>
<organism evidence="1 2">
    <name type="scientific">Chelativorans salis</name>
    <dbReference type="NCBI Taxonomy" id="2978478"/>
    <lineage>
        <taxon>Bacteria</taxon>
        <taxon>Pseudomonadati</taxon>
        <taxon>Pseudomonadota</taxon>
        <taxon>Alphaproteobacteria</taxon>
        <taxon>Hyphomicrobiales</taxon>
        <taxon>Phyllobacteriaceae</taxon>
        <taxon>Chelativorans</taxon>
    </lineage>
</organism>
<reference evidence="1 2" key="1">
    <citation type="submission" date="2022-09" db="EMBL/GenBank/DDBJ databases">
        <title>Chelativorans salina sp. nov., a novel slightly halophilic bacterium isolated from a saline lake sediment enrichment.</title>
        <authorList>
            <person name="Gao L."/>
            <person name="Fang B.-Z."/>
            <person name="Li W.-J."/>
        </authorList>
    </citation>
    <scope>NUCLEOTIDE SEQUENCE [LARGE SCALE GENOMIC DNA]</scope>
    <source>
        <strain evidence="1 2">EGI FJ00035</strain>
    </source>
</reference>
<dbReference type="InterPro" id="IPR041374">
    <property type="entry name" value="BaeRF_family12"/>
</dbReference>
<keyword evidence="2" id="KW-1185">Reference proteome</keyword>
<protein>
    <submittedName>
        <fullName evidence="1">Host attachment family protein</fullName>
    </submittedName>
</protein>
<name>A0ABT2LP38_9HYPH</name>
<proteinExistence type="predicted"/>
<evidence type="ECO:0000313" key="2">
    <source>
        <dbReference type="Proteomes" id="UP001320831"/>
    </source>
</evidence>
<accession>A0ABT2LP38</accession>
<dbReference type="EMBL" id="JAOCZP010000004">
    <property type="protein sequence ID" value="MCT7376179.1"/>
    <property type="molecule type" value="Genomic_DNA"/>
</dbReference>
<gene>
    <name evidence="1" type="ORF">N5A92_14170</name>
</gene>
<comment type="caution">
    <text evidence="1">The sequence shown here is derived from an EMBL/GenBank/DDBJ whole genome shotgun (WGS) entry which is preliminary data.</text>
</comment>
<dbReference type="RefSeq" id="WP_260903844.1">
    <property type="nucleotide sequence ID" value="NZ_JAOCZP010000004.1"/>
</dbReference>
<sequence length="149" mass="17355">MAQIRLEHNIWLLVADGEKALLLRNEGDPRYPNLEVVREMHDENPPTREQGTDTPGRYLDAANVHKSGFDETDWHRIEKERFAEEIADRLYHLAHRRRFEKIILVAPPLVLGALRKALHKEVSDRVAGEVPKTLTKHSVWEIERVLTKE</sequence>